<dbReference type="EMBL" id="JASBNA010000008">
    <property type="protein sequence ID" value="KAK7689656.1"/>
    <property type="molecule type" value="Genomic_DNA"/>
</dbReference>
<dbReference type="PANTHER" id="PTHR43439">
    <property type="entry name" value="PHENYLACETATE-COENZYME A LIGASE"/>
    <property type="match status" value="1"/>
</dbReference>
<dbReference type="InterPro" id="IPR051414">
    <property type="entry name" value="Adenylate-forming_Reductase"/>
</dbReference>
<dbReference type="InterPro" id="IPR000873">
    <property type="entry name" value="AMP-dep_synth/lig_dom"/>
</dbReference>
<reference evidence="5 6" key="1">
    <citation type="submission" date="2022-09" db="EMBL/GenBank/DDBJ databases">
        <authorList>
            <person name="Palmer J.M."/>
        </authorList>
    </citation>
    <scope>NUCLEOTIDE SEQUENCE [LARGE SCALE GENOMIC DNA]</scope>
    <source>
        <strain evidence="5 6">DSM 7382</strain>
    </source>
</reference>
<dbReference type="Pfam" id="PF23562">
    <property type="entry name" value="AMP-binding_C_3"/>
    <property type="match status" value="1"/>
</dbReference>
<dbReference type="Pfam" id="PF07993">
    <property type="entry name" value="NAD_binding_4"/>
    <property type="match status" value="1"/>
</dbReference>
<sequence length="1088" mass="121532">MALWNSGGNEWQSHLEDSYGKYSFRTALSLSATKLQRANLDQLESLHSETFKSVHAVLSRGDIALPDVYKWIAQNSPEHPLFVYHDDVTASSRYIVWQNAERGFNRAAHYFTGLFNKRPVERPVIGILASSDTITFYTTVMGAVRAGFVPFMISPRNGADAVAHLLRKTEAVGLLTGSETGIQTLAEKSLSLLDSGEKSVAIQKYSMPLFDDLYSSRVDHEQASFPEIEYDLSSVAMILHSSGTTAFPKPISWTHRDLLEISRTSYYGEVDLADLILGCHGLPVYHAMGVMLIAIGAMSGSTISSYKPHSPAVAPTPDNILDVASKTDNDFLCIVPSIIEEWSREPEKVTLLKKFKGVCFGGGPLSKAVGDYLVNAGVSLCQMYGLTETGAMNMIFPNTVGKDWDFYQLNPQANIVIQPRDEGKFELIAYADERWSPPVTNTEYNGRKAYATGDLVVPHPTKKGYWKILGRTDEQIMLSTGEKTNPVPLEKILLQSPHIQGAIMFGRGRPYNGVLVEPTEEHSFNPEDHTKLAAFRNLIWPTVERLNDYAPQHSRLFKEMILVTSPDKPFMYTAKGSTRRGVILNAYEAEINACYEEVERSATMDTPELNSFDAQSIQTFVRTVVTSVLDKEVPDDVDIFQCGCDSLQATWIRNKVLLVIKTHDLQASRQLSPNFVYQAPTISGISNLIMEALSLRPKDGADPSVSHIRKLQDTCESDLLHRSQHGLLLSPLVRAQDPTVRKIYAFNRPSEIIVQRQVDAFVKHGILEDCLRYPKYHLLEGDMSKPFFGLDKSTFEEVRNSVTHIIHNAWPVDFNLNIISFEKHLQGTRNLVDFALSSPFVDPPRLLFISSIGIFRQPTSRAIAPEELVNEASVPLGQGYAESKWVCEHILNEATKETGLPTVVVRVGQLSGNRVGYWNEREWFPSIVKSALSVGCLPDVSGEGPISWLPLYDAGKGVAQMRHSEHPILHLVNPRPIPWRMYLEPICEELQVPLVPWNVWVSKLEEDLRDTSLSEVEHLQRNPALHLLEMFKHADLGDDFEPPGLVRLGTAKSTQVAPSLLDVEVSKDVGKQWVDAWRASGFLPPATK</sequence>
<evidence type="ECO:0000259" key="3">
    <source>
        <dbReference type="Pfam" id="PF00501"/>
    </source>
</evidence>
<dbReference type="Proteomes" id="UP001385951">
    <property type="component" value="Unassembled WGS sequence"/>
</dbReference>
<evidence type="ECO:0000256" key="1">
    <source>
        <dbReference type="ARBA" id="ARBA00022450"/>
    </source>
</evidence>
<dbReference type="InterPro" id="IPR013120">
    <property type="entry name" value="FAR_NAD-bd"/>
</dbReference>
<dbReference type="PANTHER" id="PTHR43439:SF2">
    <property type="entry name" value="ENZYME, PUTATIVE (JCVI)-RELATED"/>
    <property type="match status" value="1"/>
</dbReference>
<organism evidence="5 6">
    <name type="scientific">Cerrena zonata</name>
    <dbReference type="NCBI Taxonomy" id="2478898"/>
    <lineage>
        <taxon>Eukaryota</taxon>
        <taxon>Fungi</taxon>
        <taxon>Dikarya</taxon>
        <taxon>Basidiomycota</taxon>
        <taxon>Agaricomycotina</taxon>
        <taxon>Agaricomycetes</taxon>
        <taxon>Polyporales</taxon>
        <taxon>Cerrenaceae</taxon>
        <taxon>Cerrena</taxon>
    </lineage>
</organism>
<keyword evidence="2" id="KW-0597">Phosphoprotein</keyword>
<comment type="caution">
    <text evidence="5">The sequence shown here is derived from an EMBL/GenBank/DDBJ whole genome shotgun (WGS) entry which is preliminary data.</text>
</comment>
<proteinExistence type="predicted"/>
<dbReference type="Pfam" id="PF00501">
    <property type="entry name" value="AMP-binding"/>
    <property type="match status" value="1"/>
</dbReference>
<name>A0AAW0GJJ5_9APHY</name>
<evidence type="ECO:0000256" key="2">
    <source>
        <dbReference type="ARBA" id="ARBA00022553"/>
    </source>
</evidence>
<dbReference type="Gene3D" id="3.40.50.12780">
    <property type="entry name" value="N-terminal domain of ligase-like"/>
    <property type="match status" value="1"/>
</dbReference>
<protein>
    <recommendedName>
        <fullName evidence="7">Acetyl-CoA synthetase-like protein</fullName>
    </recommendedName>
</protein>
<evidence type="ECO:0000259" key="4">
    <source>
        <dbReference type="Pfam" id="PF07993"/>
    </source>
</evidence>
<dbReference type="InterPro" id="IPR042099">
    <property type="entry name" value="ANL_N_sf"/>
</dbReference>
<evidence type="ECO:0008006" key="7">
    <source>
        <dbReference type="Google" id="ProtNLM"/>
    </source>
</evidence>
<dbReference type="Gene3D" id="3.40.50.720">
    <property type="entry name" value="NAD(P)-binding Rossmann-like Domain"/>
    <property type="match status" value="1"/>
</dbReference>
<evidence type="ECO:0000313" key="5">
    <source>
        <dbReference type="EMBL" id="KAK7689656.1"/>
    </source>
</evidence>
<keyword evidence="1" id="KW-0596">Phosphopantetheine</keyword>
<evidence type="ECO:0000313" key="6">
    <source>
        <dbReference type="Proteomes" id="UP001385951"/>
    </source>
</evidence>
<feature type="domain" description="AMP-dependent synthetase/ligase" evidence="3">
    <location>
        <begin position="72"/>
        <end position="395"/>
    </location>
</feature>
<dbReference type="SUPFAM" id="SSF51735">
    <property type="entry name" value="NAD(P)-binding Rossmann-fold domains"/>
    <property type="match status" value="1"/>
</dbReference>
<keyword evidence="6" id="KW-1185">Reference proteome</keyword>
<dbReference type="SUPFAM" id="SSF56801">
    <property type="entry name" value="Acetyl-CoA synthetase-like"/>
    <property type="match status" value="1"/>
</dbReference>
<accession>A0AAW0GJJ5</accession>
<gene>
    <name evidence="5" type="ORF">QCA50_007450</name>
</gene>
<feature type="domain" description="Thioester reductase (TE)" evidence="4">
    <location>
        <begin position="728"/>
        <end position="943"/>
    </location>
</feature>
<dbReference type="AlphaFoldDB" id="A0AAW0GJJ5"/>
<dbReference type="InterPro" id="IPR036291">
    <property type="entry name" value="NAD(P)-bd_dom_sf"/>
</dbReference>